<dbReference type="AlphaFoldDB" id="A0A0C2G4U8"/>
<evidence type="ECO:0000313" key="3">
    <source>
        <dbReference type="EMBL" id="KIH98303.1"/>
    </source>
</evidence>
<feature type="transmembrane region" description="Helical" evidence="2">
    <location>
        <begin position="197"/>
        <end position="219"/>
    </location>
</feature>
<dbReference type="Pfam" id="PF06240">
    <property type="entry name" value="COXG"/>
    <property type="match status" value="1"/>
</dbReference>
<dbReference type="InterPro" id="IPR010419">
    <property type="entry name" value="CO_DH_gsu"/>
</dbReference>
<gene>
    <name evidence="3" type="ORF">LP52_14210</name>
</gene>
<keyword evidence="2" id="KW-0812">Transmembrane</keyword>
<dbReference type="SUPFAM" id="SSF55961">
    <property type="entry name" value="Bet v1-like"/>
    <property type="match status" value="1"/>
</dbReference>
<evidence type="ECO:0000256" key="1">
    <source>
        <dbReference type="SAM" id="MobiDB-lite"/>
    </source>
</evidence>
<dbReference type="PANTHER" id="PTHR38588">
    <property type="entry name" value="BLL0334 PROTEIN"/>
    <property type="match status" value="1"/>
</dbReference>
<feature type="compositionally biased region" description="Pro residues" evidence="1">
    <location>
        <begin position="174"/>
        <end position="185"/>
    </location>
</feature>
<evidence type="ECO:0000313" key="4">
    <source>
        <dbReference type="Proteomes" id="UP000031675"/>
    </source>
</evidence>
<dbReference type="STRING" id="183763.LP52_14210"/>
<dbReference type="PANTHER" id="PTHR38588:SF1">
    <property type="entry name" value="BLL0334 PROTEIN"/>
    <property type="match status" value="1"/>
</dbReference>
<dbReference type="CDD" id="cd05018">
    <property type="entry name" value="CoxG"/>
    <property type="match status" value="1"/>
</dbReference>
<protein>
    <recommendedName>
        <fullName evidence="5">Carbon monoxide dehydrogenase</fullName>
    </recommendedName>
</protein>
<dbReference type="InterPro" id="IPR023393">
    <property type="entry name" value="START-like_dom_sf"/>
</dbReference>
<accession>A0A0C2G4U8</accession>
<evidence type="ECO:0008006" key="5">
    <source>
        <dbReference type="Google" id="ProtNLM"/>
    </source>
</evidence>
<organism evidence="3 4">
    <name type="scientific">Streptomonospora alba</name>
    <dbReference type="NCBI Taxonomy" id="183763"/>
    <lineage>
        <taxon>Bacteria</taxon>
        <taxon>Bacillati</taxon>
        <taxon>Actinomycetota</taxon>
        <taxon>Actinomycetes</taxon>
        <taxon>Streptosporangiales</taxon>
        <taxon>Nocardiopsidaceae</taxon>
        <taxon>Streptomonospora</taxon>
    </lineage>
</organism>
<dbReference type="OrthoDB" id="9787428at2"/>
<name>A0A0C2G4U8_9ACTN</name>
<keyword evidence="4" id="KW-1185">Reference proteome</keyword>
<comment type="caution">
    <text evidence="3">The sequence shown here is derived from an EMBL/GenBank/DDBJ whole genome shotgun (WGS) entry which is preliminary data.</text>
</comment>
<dbReference type="Proteomes" id="UP000031675">
    <property type="component" value="Unassembled WGS sequence"/>
</dbReference>
<feature type="region of interest" description="Disordered" evidence="1">
    <location>
        <begin position="147"/>
        <end position="191"/>
    </location>
</feature>
<reference evidence="4" key="1">
    <citation type="journal article" date="2015" name="Chem. Biol.">
        <title>Structure, bioactivity, and resistance mechanism of streptomonomicin, an unusual lasso Peptide from an understudied halophilic actinomycete.</title>
        <authorList>
            <person name="Metelev M."/>
            <person name="Tietz J.I."/>
            <person name="Melby J.O."/>
            <person name="Blair P.M."/>
            <person name="Zhu L."/>
            <person name="Livnat I."/>
            <person name="Severinov K."/>
            <person name="Mitchell D.A."/>
        </authorList>
    </citation>
    <scope>NUCLEOTIDE SEQUENCE [LARGE SCALE GENOMIC DNA]</scope>
    <source>
        <strain evidence="4">YIM 90003</strain>
    </source>
</reference>
<keyword evidence="2" id="KW-1133">Transmembrane helix</keyword>
<sequence length="225" mass="22653">MKITGSATLQAPAQRVWDRMLDPQALGRAIPGCEHLERTGPNEYRGTVTAGVGSIKGSFQGDVRLGDLRPAESLTMHAQGAGAPGTVNAEIGVRLKDLGDGRTELSYDAEAVVGGMVGGVGQRMLSGVARKMAGEFLGRLDEEVSTRAELSGAVPEQAEGPTAPAEPQASTVAPGPPRPHAPAAPAPAAAGGDGSAVFMRGALFGAAAALAGVVVGAWAGRGRRG</sequence>
<dbReference type="RefSeq" id="WP_040273960.1">
    <property type="nucleotide sequence ID" value="NZ_JROO01000027.1"/>
</dbReference>
<keyword evidence="2" id="KW-0472">Membrane</keyword>
<dbReference type="EMBL" id="JROO01000027">
    <property type="protein sequence ID" value="KIH98303.1"/>
    <property type="molecule type" value="Genomic_DNA"/>
</dbReference>
<dbReference type="Gene3D" id="3.30.530.20">
    <property type="match status" value="1"/>
</dbReference>
<evidence type="ECO:0000256" key="2">
    <source>
        <dbReference type="SAM" id="Phobius"/>
    </source>
</evidence>
<proteinExistence type="predicted"/>